<dbReference type="AlphaFoldDB" id="U5FKL0"/>
<dbReference type="EMBL" id="CM009305">
    <property type="protein sequence ID" value="PNS97865.1"/>
    <property type="molecule type" value="Genomic_DNA"/>
</dbReference>
<keyword evidence="2" id="KW-1185">Reference proteome</keyword>
<gene>
    <name evidence="1" type="ORF">POPTR_016G046300</name>
</gene>
<evidence type="ECO:0000313" key="1">
    <source>
        <dbReference type="EMBL" id="PNS97865.1"/>
    </source>
</evidence>
<sequence length="98" mass="11429">MRSPGIAQFHFFFPVGWVRGRFCRGHDSGRKESVPCNFSPPPLVGPSHFSLKTSEPHNNKKLTRKIFQIHKYWRNKTRQSCHTIHKPYSIHHAPSPQI</sequence>
<accession>U5FKL0</accession>
<dbReference type="HOGENOM" id="CLU_2337518_0_0_1"/>
<dbReference type="Proteomes" id="UP000006729">
    <property type="component" value="Chromosome 16"/>
</dbReference>
<protein>
    <submittedName>
        <fullName evidence="1">Uncharacterized protein</fullName>
    </submittedName>
</protein>
<proteinExistence type="predicted"/>
<name>U5FKL0_POPTR</name>
<reference evidence="1 2" key="1">
    <citation type="journal article" date="2006" name="Science">
        <title>The genome of black cottonwood, Populus trichocarpa (Torr. &amp; Gray).</title>
        <authorList>
            <person name="Tuskan G.A."/>
            <person name="Difazio S."/>
            <person name="Jansson S."/>
            <person name="Bohlmann J."/>
            <person name="Grigoriev I."/>
            <person name="Hellsten U."/>
            <person name="Putnam N."/>
            <person name="Ralph S."/>
            <person name="Rombauts S."/>
            <person name="Salamov A."/>
            <person name="Schein J."/>
            <person name="Sterck L."/>
            <person name="Aerts A."/>
            <person name="Bhalerao R.R."/>
            <person name="Bhalerao R.P."/>
            <person name="Blaudez D."/>
            <person name="Boerjan W."/>
            <person name="Brun A."/>
            <person name="Brunner A."/>
            <person name="Busov V."/>
            <person name="Campbell M."/>
            <person name="Carlson J."/>
            <person name="Chalot M."/>
            <person name="Chapman J."/>
            <person name="Chen G.L."/>
            <person name="Cooper D."/>
            <person name="Coutinho P.M."/>
            <person name="Couturier J."/>
            <person name="Covert S."/>
            <person name="Cronk Q."/>
            <person name="Cunningham R."/>
            <person name="Davis J."/>
            <person name="Degroeve S."/>
            <person name="Dejardin A."/>
            <person name="Depamphilis C."/>
            <person name="Detter J."/>
            <person name="Dirks B."/>
            <person name="Dubchak I."/>
            <person name="Duplessis S."/>
            <person name="Ehlting J."/>
            <person name="Ellis B."/>
            <person name="Gendler K."/>
            <person name="Goodstein D."/>
            <person name="Gribskov M."/>
            <person name="Grimwood J."/>
            <person name="Groover A."/>
            <person name="Gunter L."/>
            <person name="Hamberger B."/>
            <person name="Heinze B."/>
            <person name="Helariutta Y."/>
            <person name="Henrissat B."/>
            <person name="Holligan D."/>
            <person name="Holt R."/>
            <person name="Huang W."/>
            <person name="Islam-Faridi N."/>
            <person name="Jones S."/>
            <person name="Jones-Rhoades M."/>
            <person name="Jorgensen R."/>
            <person name="Joshi C."/>
            <person name="Kangasjarvi J."/>
            <person name="Karlsson J."/>
            <person name="Kelleher C."/>
            <person name="Kirkpatrick R."/>
            <person name="Kirst M."/>
            <person name="Kohler A."/>
            <person name="Kalluri U."/>
            <person name="Larimer F."/>
            <person name="Leebens-Mack J."/>
            <person name="Leple J.C."/>
            <person name="Locascio P."/>
            <person name="Lou Y."/>
            <person name="Lucas S."/>
            <person name="Martin F."/>
            <person name="Montanini B."/>
            <person name="Napoli C."/>
            <person name="Nelson D.R."/>
            <person name="Nelson C."/>
            <person name="Nieminen K."/>
            <person name="Nilsson O."/>
            <person name="Pereda V."/>
            <person name="Peter G."/>
            <person name="Philippe R."/>
            <person name="Pilate G."/>
            <person name="Poliakov A."/>
            <person name="Razumovskaya J."/>
            <person name="Richardson P."/>
            <person name="Rinaldi C."/>
            <person name="Ritland K."/>
            <person name="Rouze P."/>
            <person name="Ryaboy D."/>
            <person name="Schmutz J."/>
            <person name="Schrader J."/>
            <person name="Segerman B."/>
            <person name="Shin H."/>
            <person name="Siddiqui A."/>
            <person name="Sterky F."/>
            <person name="Terry A."/>
            <person name="Tsai C.J."/>
            <person name="Uberbacher E."/>
            <person name="Unneberg P."/>
            <person name="Vahala J."/>
            <person name="Wall K."/>
            <person name="Wessler S."/>
            <person name="Yang G."/>
            <person name="Yin T."/>
            <person name="Douglas C."/>
            <person name="Marra M."/>
            <person name="Sandberg G."/>
            <person name="Van de Peer Y."/>
            <person name="Rokhsar D."/>
        </authorList>
    </citation>
    <scope>NUCLEOTIDE SEQUENCE [LARGE SCALE GENOMIC DNA]</scope>
    <source>
        <strain evidence="2">cv. Nisqually</strain>
    </source>
</reference>
<organism evidence="1 2">
    <name type="scientific">Populus trichocarpa</name>
    <name type="common">Western balsam poplar</name>
    <name type="synonym">Populus balsamifera subsp. trichocarpa</name>
    <dbReference type="NCBI Taxonomy" id="3694"/>
    <lineage>
        <taxon>Eukaryota</taxon>
        <taxon>Viridiplantae</taxon>
        <taxon>Streptophyta</taxon>
        <taxon>Embryophyta</taxon>
        <taxon>Tracheophyta</taxon>
        <taxon>Spermatophyta</taxon>
        <taxon>Magnoliopsida</taxon>
        <taxon>eudicotyledons</taxon>
        <taxon>Gunneridae</taxon>
        <taxon>Pentapetalae</taxon>
        <taxon>rosids</taxon>
        <taxon>fabids</taxon>
        <taxon>Malpighiales</taxon>
        <taxon>Salicaceae</taxon>
        <taxon>Saliceae</taxon>
        <taxon>Populus</taxon>
    </lineage>
</organism>
<dbReference type="InParanoid" id="U5FKL0"/>
<evidence type="ECO:0000313" key="2">
    <source>
        <dbReference type="Proteomes" id="UP000006729"/>
    </source>
</evidence>